<comment type="similarity">
    <text evidence="2">Belongs to the bacterial solute-binding protein 1 family.</text>
</comment>
<name>A0ABQ4KLM1_9BACI</name>
<gene>
    <name evidence="6" type="ORF">J8TS2_23630</name>
</gene>
<sequence length="448" mass="49683">MKRSLVIYLGFMVLLLLAGCQNGGQDASKDVGKDAGEPEPEAVDESVFDEPVTLTLWNKAMGIIDQEKADELFAPALEKYPNLTIEMLQDVNIEEMMAAGTVPDLIATSNYSLLQEIDRELAGDMSDFFEAKGIPLDQFNPAIVENLNHFAELTGKPGAIYGMPVSMNQGVLAYNKDIFDQFGVSYPEAGMTWDEVIELSKQVTGNVGGTDYIGLSTGGPQMLTRPRSLSVVDENGKAAINTPEYTEVFKQLEQLYKIPGVINGDQYNYDFNFFMEERRLAMAPYWFAAFTSRIPILEEAGVNWGLTSFPTTSEHPDLGREIDYHLFLVPETAKNREAAMQAVAELVTEEAQTYLGKEVLRLSVLDNEDVRNAYAEGAGLYDQEELNEVFSVDPAPTPTPTLYDGEIYSILGEAQRKLAVDKVDINTVLREAEEEADAKIQELQEKES</sequence>
<protein>
    <recommendedName>
        <fullName evidence="8">Extracellular solute-binding protein</fullName>
    </recommendedName>
</protein>
<evidence type="ECO:0000256" key="2">
    <source>
        <dbReference type="ARBA" id="ARBA00008520"/>
    </source>
</evidence>
<evidence type="ECO:0000313" key="6">
    <source>
        <dbReference type="EMBL" id="GIN58044.1"/>
    </source>
</evidence>
<evidence type="ECO:0008006" key="8">
    <source>
        <dbReference type="Google" id="ProtNLM"/>
    </source>
</evidence>
<evidence type="ECO:0000256" key="3">
    <source>
        <dbReference type="ARBA" id="ARBA00022448"/>
    </source>
</evidence>
<dbReference type="Gene3D" id="3.40.190.10">
    <property type="entry name" value="Periplasmic binding protein-like II"/>
    <property type="match status" value="1"/>
</dbReference>
<dbReference type="RefSeq" id="WP_212966394.1">
    <property type="nucleotide sequence ID" value="NZ_BORB01000018.1"/>
</dbReference>
<evidence type="ECO:0000313" key="7">
    <source>
        <dbReference type="Proteomes" id="UP000679950"/>
    </source>
</evidence>
<dbReference type="InterPro" id="IPR006059">
    <property type="entry name" value="SBP"/>
</dbReference>
<dbReference type="PANTHER" id="PTHR43649">
    <property type="entry name" value="ARABINOSE-BINDING PROTEIN-RELATED"/>
    <property type="match status" value="1"/>
</dbReference>
<feature type="signal peptide" evidence="5">
    <location>
        <begin position="1"/>
        <end position="18"/>
    </location>
</feature>
<dbReference type="Pfam" id="PF01547">
    <property type="entry name" value="SBP_bac_1"/>
    <property type="match status" value="1"/>
</dbReference>
<evidence type="ECO:0000256" key="4">
    <source>
        <dbReference type="ARBA" id="ARBA00022729"/>
    </source>
</evidence>
<proteinExistence type="inferred from homology"/>
<comment type="caution">
    <text evidence="6">The sequence shown here is derived from an EMBL/GenBank/DDBJ whole genome shotgun (WGS) entry which is preliminary data.</text>
</comment>
<dbReference type="SUPFAM" id="SSF53850">
    <property type="entry name" value="Periplasmic binding protein-like II"/>
    <property type="match status" value="1"/>
</dbReference>
<dbReference type="PROSITE" id="PS51257">
    <property type="entry name" value="PROKAR_LIPOPROTEIN"/>
    <property type="match status" value="1"/>
</dbReference>
<accession>A0ABQ4KLM1</accession>
<dbReference type="InterPro" id="IPR050490">
    <property type="entry name" value="Bact_solute-bd_prot1"/>
</dbReference>
<organism evidence="6 7">
    <name type="scientific">Lederbergia ruris</name>
    <dbReference type="NCBI Taxonomy" id="217495"/>
    <lineage>
        <taxon>Bacteria</taxon>
        <taxon>Bacillati</taxon>
        <taxon>Bacillota</taxon>
        <taxon>Bacilli</taxon>
        <taxon>Bacillales</taxon>
        <taxon>Bacillaceae</taxon>
        <taxon>Lederbergia</taxon>
    </lineage>
</organism>
<dbReference type="PANTHER" id="PTHR43649:SF31">
    <property type="entry name" value="SN-GLYCEROL-3-PHOSPHATE-BINDING PERIPLASMIC PROTEIN UGPB"/>
    <property type="match status" value="1"/>
</dbReference>
<keyword evidence="4 5" id="KW-0732">Signal</keyword>
<feature type="chain" id="PRO_5047086488" description="Extracellular solute-binding protein" evidence="5">
    <location>
        <begin position="19"/>
        <end position="448"/>
    </location>
</feature>
<keyword evidence="3" id="KW-0813">Transport</keyword>
<evidence type="ECO:0000256" key="1">
    <source>
        <dbReference type="ARBA" id="ARBA00004196"/>
    </source>
</evidence>
<dbReference type="EMBL" id="BORB01000018">
    <property type="protein sequence ID" value="GIN58044.1"/>
    <property type="molecule type" value="Genomic_DNA"/>
</dbReference>
<keyword evidence="7" id="KW-1185">Reference proteome</keyword>
<comment type="subcellular location">
    <subcellularLocation>
        <location evidence="1">Cell envelope</location>
    </subcellularLocation>
</comment>
<dbReference type="Proteomes" id="UP000679950">
    <property type="component" value="Unassembled WGS sequence"/>
</dbReference>
<reference evidence="6 7" key="1">
    <citation type="submission" date="2021-03" db="EMBL/GenBank/DDBJ databases">
        <title>Antimicrobial resistance genes in bacteria isolated from Japanese honey, and their potential for conferring macrolide and lincosamide resistance in the American foulbrood pathogen Paenibacillus larvae.</title>
        <authorList>
            <person name="Okamoto M."/>
            <person name="Kumagai M."/>
            <person name="Kanamori H."/>
            <person name="Takamatsu D."/>
        </authorList>
    </citation>
    <scope>NUCLEOTIDE SEQUENCE [LARGE SCALE GENOMIC DNA]</scope>
    <source>
        <strain evidence="6 7">J8TS2</strain>
    </source>
</reference>
<evidence type="ECO:0000256" key="5">
    <source>
        <dbReference type="SAM" id="SignalP"/>
    </source>
</evidence>